<dbReference type="EMBL" id="GGEC01074461">
    <property type="protein sequence ID" value="MBX54945.1"/>
    <property type="molecule type" value="Transcribed_RNA"/>
</dbReference>
<reference evidence="1" key="1">
    <citation type="submission" date="2018-02" db="EMBL/GenBank/DDBJ databases">
        <title>Rhizophora mucronata_Transcriptome.</title>
        <authorList>
            <person name="Meera S.P."/>
            <person name="Sreeshan A."/>
            <person name="Augustine A."/>
        </authorList>
    </citation>
    <scope>NUCLEOTIDE SEQUENCE</scope>
    <source>
        <tissue evidence="1">Leaf</tissue>
    </source>
</reference>
<protein>
    <submittedName>
        <fullName evidence="1">Uncharacterized protein</fullName>
    </submittedName>
</protein>
<name>A0A2P2PJR6_RHIMU</name>
<evidence type="ECO:0000313" key="1">
    <source>
        <dbReference type="EMBL" id="MBX54945.1"/>
    </source>
</evidence>
<proteinExistence type="predicted"/>
<sequence>MVWMILSLDISTQIVFILPKTSMCMAFMIVEQEAAMRNLHAVTLGMAWAW</sequence>
<accession>A0A2P2PJR6</accession>
<organism evidence="1">
    <name type="scientific">Rhizophora mucronata</name>
    <name type="common">Asiatic mangrove</name>
    <dbReference type="NCBI Taxonomy" id="61149"/>
    <lineage>
        <taxon>Eukaryota</taxon>
        <taxon>Viridiplantae</taxon>
        <taxon>Streptophyta</taxon>
        <taxon>Embryophyta</taxon>
        <taxon>Tracheophyta</taxon>
        <taxon>Spermatophyta</taxon>
        <taxon>Magnoliopsida</taxon>
        <taxon>eudicotyledons</taxon>
        <taxon>Gunneridae</taxon>
        <taxon>Pentapetalae</taxon>
        <taxon>rosids</taxon>
        <taxon>fabids</taxon>
        <taxon>Malpighiales</taxon>
        <taxon>Rhizophoraceae</taxon>
        <taxon>Rhizophora</taxon>
    </lineage>
</organism>
<dbReference type="AlphaFoldDB" id="A0A2P2PJR6"/>